<reference evidence="1" key="2">
    <citation type="journal article" date="2015" name="Data Brief">
        <title>Shoot transcriptome of the giant reed, Arundo donax.</title>
        <authorList>
            <person name="Barrero R.A."/>
            <person name="Guerrero F.D."/>
            <person name="Moolhuijzen P."/>
            <person name="Goolsby J.A."/>
            <person name="Tidwell J."/>
            <person name="Bellgard S.E."/>
            <person name="Bellgard M.I."/>
        </authorList>
    </citation>
    <scope>NUCLEOTIDE SEQUENCE</scope>
    <source>
        <tissue evidence="1">Shoot tissue taken approximately 20 cm above the soil surface</tissue>
    </source>
</reference>
<dbReference type="EMBL" id="GBRH01172861">
    <property type="protein sequence ID" value="JAE25035.1"/>
    <property type="molecule type" value="Transcribed_RNA"/>
</dbReference>
<accession>A0A0A9GIU5</accession>
<name>A0A0A9GIU5_ARUDO</name>
<protein>
    <submittedName>
        <fullName evidence="1">Uncharacterized protein</fullName>
    </submittedName>
</protein>
<sequence>MNIWKFDVLILFPKIGILCGILNWNGTSSLGYHV</sequence>
<organism evidence="1">
    <name type="scientific">Arundo donax</name>
    <name type="common">Giant reed</name>
    <name type="synonym">Donax arundinaceus</name>
    <dbReference type="NCBI Taxonomy" id="35708"/>
    <lineage>
        <taxon>Eukaryota</taxon>
        <taxon>Viridiplantae</taxon>
        <taxon>Streptophyta</taxon>
        <taxon>Embryophyta</taxon>
        <taxon>Tracheophyta</taxon>
        <taxon>Spermatophyta</taxon>
        <taxon>Magnoliopsida</taxon>
        <taxon>Liliopsida</taxon>
        <taxon>Poales</taxon>
        <taxon>Poaceae</taxon>
        <taxon>PACMAD clade</taxon>
        <taxon>Arundinoideae</taxon>
        <taxon>Arundineae</taxon>
        <taxon>Arundo</taxon>
    </lineage>
</organism>
<dbReference type="AlphaFoldDB" id="A0A0A9GIU5"/>
<evidence type="ECO:0000313" key="1">
    <source>
        <dbReference type="EMBL" id="JAE25035.1"/>
    </source>
</evidence>
<proteinExistence type="predicted"/>
<reference evidence="1" key="1">
    <citation type="submission" date="2014-09" db="EMBL/GenBank/DDBJ databases">
        <authorList>
            <person name="Magalhaes I.L.F."/>
            <person name="Oliveira U."/>
            <person name="Santos F.R."/>
            <person name="Vidigal T.H.D.A."/>
            <person name="Brescovit A.D."/>
            <person name="Santos A.J."/>
        </authorList>
    </citation>
    <scope>NUCLEOTIDE SEQUENCE</scope>
    <source>
        <tissue evidence="1">Shoot tissue taken approximately 20 cm above the soil surface</tissue>
    </source>
</reference>